<accession>A0ABQ1F9Y3</accession>
<feature type="transmembrane region" description="Helical" evidence="1">
    <location>
        <begin position="30"/>
        <end position="49"/>
    </location>
</feature>
<dbReference type="EMBL" id="BMID01000001">
    <property type="protein sequence ID" value="GGA04610.1"/>
    <property type="molecule type" value="Genomic_DNA"/>
</dbReference>
<feature type="transmembrane region" description="Helical" evidence="1">
    <location>
        <begin position="61"/>
        <end position="82"/>
    </location>
</feature>
<evidence type="ECO:0000313" key="2">
    <source>
        <dbReference type="EMBL" id="GGA04610.1"/>
    </source>
</evidence>
<feature type="transmembrane region" description="Helical" evidence="1">
    <location>
        <begin position="88"/>
        <end position="107"/>
    </location>
</feature>
<keyword evidence="1" id="KW-0472">Membrane</keyword>
<comment type="caution">
    <text evidence="2">The sequence shown here is derived from an EMBL/GenBank/DDBJ whole genome shotgun (WGS) entry which is preliminary data.</text>
</comment>
<keyword evidence="1" id="KW-1133">Transmembrane helix</keyword>
<dbReference type="RefSeq" id="WP_188641885.1">
    <property type="nucleotide sequence ID" value="NZ_BMID01000001.1"/>
</dbReference>
<sequence length="118" mass="12204">MDWGYLAIKALVSGVLIALASEIARRNPGVGGLIASLPLVSTLALVWLWRDTGDKGQVADLAIASTLYVIGSLPAFLAIALMLRNGVAFIPTLLAGIAVGFAGYWSIGRIGGALGWPV</sequence>
<evidence type="ECO:0000313" key="3">
    <source>
        <dbReference type="Proteomes" id="UP000603317"/>
    </source>
</evidence>
<protein>
    <recommendedName>
        <fullName evidence="4">DUF3147 family protein</fullName>
    </recommendedName>
</protein>
<organism evidence="2 3">
    <name type="scientific">Blastomonas marina</name>
    <dbReference type="NCBI Taxonomy" id="1867408"/>
    <lineage>
        <taxon>Bacteria</taxon>
        <taxon>Pseudomonadati</taxon>
        <taxon>Pseudomonadota</taxon>
        <taxon>Alphaproteobacteria</taxon>
        <taxon>Sphingomonadales</taxon>
        <taxon>Sphingomonadaceae</taxon>
        <taxon>Blastomonas</taxon>
    </lineage>
</organism>
<keyword evidence="1" id="KW-0812">Transmembrane</keyword>
<gene>
    <name evidence="2" type="ORF">GCM10010923_12510</name>
</gene>
<name>A0ABQ1F9Y3_9SPHN</name>
<proteinExistence type="predicted"/>
<reference evidence="3" key="1">
    <citation type="journal article" date="2019" name="Int. J. Syst. Evol. Microbiol.">
        <title>The Global Catalogue of Microorganisms (GCM) 10K type strain sequencing project: providing services to taxonomists for standard genome sequencing and annotation.</title>
        <authorList>
            <consortium name="The Broad Institute Genomics Platform"/>
            <consortium name="The Broad Institute Genome Sequencing Center for Infectious Disease"/>
            <person name="Wu L."/>
            <person name="Ma J."/>
        </authorList>
    </citation>
    <scope>NUCLEOTIDE SEQUENCE [LARGE SCALE GENOMIC DNA]</scope>
    <source>
        <strain evidence="3">CGMCC 1.15297</strain>
    </source>
</reference>
<evidence type="ECO:0008006" key="4">
    <source>
        <dbReference type="Google" id="ProtNLM"/>
    </source>
</evidence>
<evidence type="ECO:0000256" key="1">
    <source>
        <dbReference type="SAM" id="Phobius"/>
    </source>
</evidence>
<keyword evidence="3" id="KW-1185">Reference proteome</keyword>
<dbReference type="Proteomes" id="UP000603317">
    <property type="component" value="Unassembled WGS sequence"/>
</dbReference>